<evidence type="ECO:0000313" key="3">
    <source>
        <dbReference type="EMBL" id="KAG6717974.1"/>
    </source>
</evidence>
<comment type="caution">
    <text evidence="3">The sequence shown here is derived from an EMBL/GenBank/DDBJ whole genome shotgun (WGS) entry which is preliminary data.</text>
</comment>
<feature type="region of interest" description="Disordered" evidence="1">
    <location>
        <begin position="69"/>
        <end position="98"/>
    </location>
</feature>
<evidence type="ECO:0000259" key="2">
    <source>
        <dbReference type="Pfam" id="PF03101"/>
    </source>
</evidence>
<evidence type="ECO:0000256" key="1">
    <source>
        <dbReference type="SAM" id="MobiDB-lite"/>
    </source>
</evidence>
<feature type="domain" description="FAR1" evidence="2">
    <location>
        <begin position="157"/>
        <end position="240"/>
    </location>
</feature>
<evidence type="ECO:0000313" key="4">
    <source>
        <dbReference type="Proteomes" id="UP000811246"/>
    </source>
</evidence>
<gene>
    <name evidence="3" type="ORF">I3842_04G127000</name>
</gene>
<feature type="compositionally biased region" description="Polar residues" evidence="1">
    <location>
        <begin position="81"/>
        <end position="90"/>
    </location>
</feature>
<proteinExistence type="predicted"/>
<dbReference type="EMBL" id="CM031828">
    <property type="protein sequence ID" value="KAG6717974.1"/>
    <property type="molecule type" value="Genomic_DNA"/>
</dbReference>
<dbReference type="AlphaFoldDB" id="A0A922F9P5"/>
<organism evidence="3 4">
    <name type="scientific">Carya illinoinensis</name>
    <name type="common">Pecan</name>
    <dbReference type="NCBI Taxonomy" id="32201"/>
    <lineage>
        <taxon>Eukaryota</taxon>
        <taxon>Viridiplantae</taxon>
        <taxon>Streptophyta</taxon>
        <taxon>Embryophyta</taxon>
        <taxon>Tracheophyta</taxon>
        <taxon>Spermatophyta</taxon>
        <taxon>Magnoliopsida</taxon>
        <taxon>eudicotyledons</taxon>
        <taxon>Gunneridae</taxon>
        <taxon>Pentapetalae</taxon>
        <taxon>rosids</taxon>
        <taxon>fabids</taxon>
        <taxon>Fagales</taxon>
        <taxon>Juglandaceae</taxon>
        <taxon>Carya</taxon>
    </lineage>
</organism>
<dbReference type="Proteomes" id="UP000811246">
    <property type="component" value="Chromosome 4"/>
</dbReference>
<accession>A0A922F9P5</accession>
<reference evidence="3" key="1">
    <citation type="submission" date="2021-01" db="EMBL/GenBank/DDBJ databases">
        <authorList>
            <person name="Lovell J.T."/>
            <person name="Bentley N."/>
            <person name="Bhattarai G."/>
            <person name="Jenkins J.W."/>
            <person name="Sreedasyam A."/>
            <person name="Alarcon Y."/>
            <person name="Bock C."/>
            <person name="Boston L."/>
            <person name="Carlson J."/>
            <person name="Cervantes K."/>
            <person name="Clermont K."/>
            <person name="Krom N."/>
            <person name="Kubenka K."/>
            <person name="Mamidi S."/>
            <person name="Mattison C."/>
            <person name="Monteros M."/>
            <person name="Pisani C."/>
            <person name="Plott C."/>
            <person name="Rajasekar S."/>
            <person name="Rhein H.S."/>
            <person name="Rohla C."/>
            <person name="Song M."/>
            <person name="Hilaire R.S."/>
            <person name="Shu S."/>
            <person name="Wells L."/>
            <person name="Wang X."/>
            <person name="Webber J."/>
            <person name="Heerema R.J."/>
            <person name="Klein P."/>
            <person name="Conner P."/>
            <person name="Grauke L."/>
            <person name="Grimwood J."/>
            <person name="Schmutz J."/>
            <person name="Randall J.J."/>
        </authorList>
    </citation>
    <scope>NUCLEOTIDE SEQUENCE</scope>
    <source>
        <tissue evidence="3">Leaf</tissue>
    </source>
</reference>
<protein>
    <recommendedName>
        <fullName evidence="2">FAR1 domain-containing protein</fullName>
    </recommendedName>
</protein>
<dbReference type="InterPro" id="IPR004330">
    <property type="entry name" value="FAR1_DNA_bnd_dom"/>
</dbReference>
<dbReference type="PANTHER" id="PTHR46328:SF35">
    <property type="entry name" value="PROTEIN FAR1-RELATED SEQUENCE 5-LIKE"/>
    <property type="match status" value="1"/>
</dbReference>
<name>A0A922F9P5_CARIL</name>
<sequence length="265" mass="29478">MEKGKKHVSPITPTTAYCMIPSPFYPLRSTPPLANQSTNLPTQVIPILSFYPDFSNYMHGHHPPLPHSWSPPPFVDRPDANPSTWTSQGNPRPPFDASLNPQIGLHSASSSNVDEIEDAMPASSPSIHDTVHTEGADIIEEPKLGMVFNSEEELLAYYKRYGQQCGFGVITQKSHRFEDVSLRYVTLGCAYGGKAQNRTSNVVRPGPTSKNDCKARINATLEKGVLKVSSVYNFHNHGLSPQKSRFFRCNREVNESVKRVLDIND</sequence>
<dbReference type="PANTHER" id="PTHR46328">
    <property type="entry name" value="FAR-RED IMPAIRED RESPONSIVE (FAR1) FAMILY PROTEIN-RELATED"/>
    <property type="match status" value="1"/>
</dbReference>
<dbReference type="Pfam" id="PF03101">
    <property type="entry name" value="FAR1"/>
    <property type="match status" value="1"/>
</dbReference>